<evidence type="ECO:0000313" key="2">
    <source>
        <dbReference type="Proteomes" id="UP000008021"/>
    </source>
</evidence>
<protein>
    <submittedName>
        <fullName evidence="1">Uncharacterized protein</fullName>
    </submittedName>
</protein>
<dbReference type="HOGENOM" id="CLU_178836_0_0_1"/>
<reference evidence="1" key="2">
    <citation type="submission" date="2018-05" db="EMBL/GenBank/DDBJ databases">
        <title>OmerRS3 (Oryza meridionalis Reference Sequence Version 3).</title>
        <authorList>
            <person name="Zhang J."/>
            <person name="Kudrna D."/>
            <person name="Lee S."/>
            <person name="Talag J."/>
            <person name="Welchert J."/>
            <person name="Wing R.A."/>
        </authorList>
    </citation>
    <scope>NUCLEOTIDE SEQUENCE [LARGE SCALE GENOMIC DNA]</scope>
    <source>
        <strain evidence="1">cv. OR44</strain>
    </source>
</reference>
<evidence type="ECO:0000313" key="1">
    <source>
        <dbReference type="EnsemblPlants" id="OMERI10G07310.1"/>
    </source>
</evidence>
<dbReference type="Proteomes" id="UP000008021">
    <property type="component" value="Chromosome 10"/>
</dbReference>
<dbReference type="Gramene" id="OMERI10G07310.1">
    <property type="protein sequence ID" value="OMERI10G07310.1"/>
    <property type="gene ID" value="OMERI10G07310"/>
</dbReference>
<organism evidence="1">
    <name type="scientific">Oryza meridionalis</name>
    <dbReference type="NCBI Taxonomy" id="40149"/>
    <lineage>
        <taxon>Eukaryota</taxon>
        <taxon>Viridiplantae</taxon>
        <taxon>Streptophyta</taxon>
        <taxon>Embryophyta</taxon>
        <taxon>Tracheophyta</taxon>
        <taxon>Spermatophyta</taxon>
        <taxon>Magnoliopsida</taxon>
        <taxon>Liliopsida</taxon>
        <taxon>Poales</taxon>
        <taxon>Poaceae</taxon>
        <taxon>BOP clade</taxon>
        <taxon>Oryzoideae</taxon>
        <taxon>Oryzeae</taxon>
        <taxon>Oryzinae</taxon>
        <taxon>Oryza</taxon>
    </lineage>
</organism>
<proteinExistence type="predicted"/>
<dbReference type="EnsemblPlants" id="OMERI10G07310.1">
    <property type="protein sequence ID" value="OMERI10G07310.1"/>
    <property type="gene ID" value="OMERI10G07310"/>
</dbReference>
<sequence>MASILGCAFDDAFFGSNFLAMVATCISNIASWEESIAALGPAKCYVCNSDNSVITAVPGGNALPLVGGIKVGYCSERQTRGRLVAKMWWILDYTASLPGLTTMNCPSMSSQPKPQLGKPS</sequence>
<dbReference type="AlphaFoldDB" id="A0A0E0EXV6"/>
<accession>A0A0E0EXV6</accession>
<keyword evidence="2" id="KW-1185">Reference proteome</keyword>
<reference evidence="1" key="1">
    <citation type="submission" date="2015-04" db="UniProtKB">
        <authorList>
            <consortium name="EnsemblPlants"/>
        </authorList>
    </citation>
    <scope>IDENTIFICATION</scope>
</reference>
<name>A0A0E0EXV6_9ORYZ</name>